<sequence length="261" mass="27305">MTVLITDDGAVRILTLNRPEVRNAIDIPLRLALREALEEADGDPAVRVIVLTGAGPVFCSGGDVSTMCRMAPDVALARARLAQAVIRAIWVTPKPVLAAVEGAAYGAGVALAAACDRVVAATDARFATTFTNVGLAADMGTFVSLPRRIGIPRTRQMLTLGTPVTAEQAHVWGLVDAVAEPGAVLAAALADARRLADGPAQALGVIKEMLMEAPGLHPLDALDQEAAHQARLFDSDDFAEGIRAFQEKRRPVFGGTLGARS</sequence>
<dbReference type="PANTHER" id="PTHR43459">
    <property type="entry name" value="ENOYL-COA HYDRATASE"/>
    <property type="match status" value="1"/>
</dbReference>
<name>A0ABM7IDT6_9MYCO</name>
<protein>
    <submittedName>
        <fullName evidence="2">Enoyl-CoA hydratase</fullName>
    </submittedName>
</protein>
<dbReference type="InterPro" id="IPR014748">
    <property type="entry name" value="Enoyl-CoA_hydra_C"/>
</dbReference>
<dbReference type="Gene3D" id="3.90.226.10">
    <property type="entry name" value="2-enoyl-CoA Hydratase, Chain A, domain 1"/>
    <property type="match status" value="1"/>
</dbReference>
<evidence type="ECO:0000313" key="3">
    <source>
        <dbReference type="Proteomes" id="UP000465609"/>
    </source>
</evidence>
<evidence type="ECO:0000256" key="1">
    <source>
        <dbReference type="ARBA" id="ARBA00005254"/>
    </source>
</evidence>
<comment type="similarity">
    <text evidence="1">Belongs to the enoyl-CoA hydratase/isomerase family.</text>
</comment>
<accession>A0ABM7IDT6</accession>
<dbReference type="Pfam" id="PF00378">
    <property type="entry name" value="ECH_1"/>
    <property type="match status" value="1"/>
</dbReference>
<dbReference type="InterPro" id="IPR001753">
    <property type="entry name" value="Enoyl-CoA_hydra/iso"/>
</dbReference>
<dbReference type="Gene3D" id="1.10.12.10">
    <property type="entry name" value="Lyase 2-enoyl-coa Hydratase, Chain A, domain 2"/>
    <property type="match status" value="1"/>
</dbReference>
<dbReference type="EMBL" id="AP022577">
    <property type="protein sequence ID" value="BBX84830.1"/>
    <property type="molecule type" value="Genomic_DNA"/>
</dbReference>
<organism evidence="2 3">
    <name type="scientific">Mycolicibacterium aubagnense</name>
    <dbReference type="NCBI Taxonomy" id="319707"/>
    <lineage>
        <taxon>Bacteria</taxon>
        <taxon>Bacillati</taxon>
        <taxon>Actinomycetota</taxon>
        <taxon>Actinomycetes</taxon>
        <taxon>Mycobacteriales</taxon>
        <taxon>Mycobacteriaceae</taxon>
        <taxon>Mycolicibacterium</taxon>
    </lineage>
</organism>
<proteinExistence type="inferred from homology"/>
<dbReference type="CDD" id="cd06558">
    <property type="entry name" value="crotonase-like"/>
    <property type="match status" value="1"/>
</dbReference>
<evidence type="ECO:0000313" key="2">
    <source>
        <dbReference type="EMBL" id="BBX84830.1"/>
    </source>
</evidence>
<dbReference type="SUPFAM" id="SSF52096">
    <property type="entry name" value="ClpP/crotonase"/>
    <property type="match status" value="1"/>
</dbReference>
<keyword evidence="3" id="KW-1185">Reference proteome</keyword>
<dbReference type="InterPro" id="IPR029045">
    <property type="entry name" value="ClpP/crotonase-like_dom_sf"/>
</dbReference>
<gene>
    <name evidence="2" type="ORF">MAUB_27030</name>
</gene>
<dbReference type="Proteomes" id="UP000465609">
    <property type="component" value="Chromosome"/>
</dbReference>
<dbReference type="RefSeq" id="WP_138232764.1">
    <property type="nucleotide sequence ID" value="NZ_AP022577.1"/>
</dbReference>
<dbReference type="PANTHER" id="PTHR43459:SF1">
    <property type="entry name" value="EG:BACN32G11.4 PROTEIN"/>
    <property type="match status" value="1"/>
</dbReference>
<reference evidence="2 3" key="1">
    <citation type="journal article" date="2019" name="Emerg. Microbes Infect.">
        <title>Comprehensive subspecies identification of 175 nontuberculous mycobacteria species based on 7547 genomic profiles.</title>
        <authorList>
            <person name="Matsumoto Y."/>
            <person name="Kinjo T."/>
            <person name="Motooka D."/>
            <person name="Nabeya D."/>
            <person name="Jung N."/>
            <person name="Uechi K."/>
            <person name="Horii T."/>
            <person name="Iida T."/>
            <person name="Fujita J."/>
            <person name="Nakamura S."/>
        </authorList>
    </citation>
    <scope>NUCLEOTIDE SEQUENCE [LARGE SCALE GENOMIC DNA]</scope>
    <source>
        <strain evidence="2 3">JCM 15296</strain>
    </source>
</reference>